<dbReference type="Proteomes" id="UP000887566">
    <property type="component" value="Unplaced"/>
</dbReference>
<feature type="chain" id="PRO_5036711346" evidence="1">
    <location>
        <begin position="19"/>
        <end position="165"/>
    </location>
</feature>
<sequence>MLIAIALISAICACQATATPENVNSSVPLIPRKKLFGNPDFTYVRMSADAKLIAYLAPYKDVINLWVQPLDHVLKKQQTAKPVTFDQGRGIENFQWTYMPGILIYSQDKDGDENWRLWKVNVTQEPFEVTVLSDTKGVQANIESKKPSHPEYIIIGLNDRDQRHV</sequence>
<feature type="signal peptide" evidence="1">
    <location>
        <begin position="1"/>
        <end position="18"/>
    </location>
</feature>
<keyword evidence="2" id="KW-1185">Reference proteome</keyword>
<proteinExistence type="predicted"/>
<evidence type="ECO:0000313" key="3">
    <source>
        <dbReference type="WBParaSite" id="PSAMB.scaffold11075size3612.g33849.t1"/>
    </source>
</evidence>
<evidence type="ECO:0000256" key="1">
    <source>
        <dbReference type="SAM" id="SignalP"/>
    </source>
</evidence>
<accession>A0A914UM37</accession>
<protein>
    <submittedName>
        <fullName evidence="3">Uncharacterized protein</fullName>
    </submittedName>
</protein>
<dbReference type="SUPFAM" id="SSF82171">
    <property type="entry name" value="DPP6 N-terminal domain-like"/>
    <property type="match status" value="1"/>
</dbReference>
<reference evidence="3" key="1">
    <citation type="submission" date="2022-11" db="UniProtKB">
        <authorList>
            <consortium name="WormBaseParasite"/>
        </authorList>
    </citation>
    <scope>IDENTIFICATION</scope>
</reference>
<name>A0A914UM37_9BILA</name>
<dbReference type="AlphaFoldDB" id="A0A914UM37"/>
<keyword evidence="1" id="KW-0732">Signal</keyword>
<evidence type="ECO:0000313" key="2">
    <source>
        <dbReference type="Proteomes" id="UP000887566"/>
    </source>
</evidence>
<organism evidence="2 3">
    <name type="scientific">Plectus sambesii</name>
    <dbReference type="NCBI Taxonomy" id="2011161"/>
    <lineage>
        <taxon>Eukaryota</taxon>
        <taxon>Metazoa</taxon>
        <taxon>Ecdysozoa</taxon>
        <taxon>Nematoda</taxon>
        <taxon>Chromadorea</taxon>
        <taxon>Plectida</taxon>
        <taxon>Plectina</taxon>
        <taxon>Plectoidea</taxon>
        <taxon>Plectidae</taxon>
        <taxon>Plectus</taxon>
    </lineage>
</organism>
<dbReference type="WBParaSite" id="PSAMB.scaffold11075size3612.g33849.t1">
    <property type="protein sequence ID" value="PSAMB.scaffold11075size3612.g33849.t1"/>
    <property type="gene ID" value="PSAMB.scaffold11075size3612.g33849"/>
</dbReference>